<keyword evidence="1" id="KW-1133">Transmembrane helix</keyword>
<evidence type="ECO:0000313" key="2">
    <source>
        <dbReference type="EMBL" id="CAB4867636.1"/>
    </source>
</evidence>
<reference evidence="2" key="1">
    <citation type="submission" date="2020-05" db="EMBL/GenBank/DDBJ databases">
        <authorList>
            <person name="Chiriac C."/>
            <person name="Salcher M."/>
            <person name="Ghai R."/>
            <person name="Kavagutti S V."/>
        </authorList>
    </citation>
    <scope>NUCLEOTIDE SEQUENCE</scope>
</reference>
<protein>
    <submittedName>
        <fullName evidence="2">Unannotated protein</fullName>
    </submittedName>
</protein>
<gene>
    <name evidence="2" type="ORF">UFOPK3401_00616</name>
</gene>
<keyword evidence="1" id="KW-0472">Membrane</keyword>
<evidence type="ECO:0000256" key="1">
    <source>
        <dbReference type="SAM" id="Phobius"/>
    </source>
</evidence>
<name>A0A6J7DAX6_9ZZZZ</name>
<dbReference type="EMBL" id="CAFBLM010000020">
    <property type="protein sequence ID" value="CAB4867636.1"/>
    <property type="molecule type" value="Genomic_DNA"/>
</dbReference>
<accession>A0A6J7DAX6</accession>
<proteinExistence type="predicted"/>
<feature type="transmembrane region" description="Helical" evidence="1">
    <location>
        <begin position="20"/>
        <end position="39"/>
    </location>
</feature>
<organism evidence="2">
    <name type="scientific">freshwater metagenome</name>
    <dbReference type="NCBI Taxonomy" id="449393"/>
    <lineage>
        <taxon>unclassified sequences</taxon>
        <taxon>metagenomes</taxon>
        <taxon>ecological metagenomes</taxon>
    </lineage>
</organism>
<keyword evidence="1" id="KW-0812">Transmembrane</keyword>
<sequence>MVPFLAEGSQEVQKSFPLPPIGFGLLALGVLMLALYVVTRFNPDR</sequence>
<dbReference type="AlphaFoldDB" id="A0A6J7DAX6"/>